<evidence type="ECO:0000256" key="1">
    <source>
        <dbReference type="ARBA" id="ARBA00022737"/>
    </source>
</evidence>
<feature type="transmembrane region" description="Helical" evidence="4">
    <location>
        <begin position="175"/>
        <end position="193"/>
    </location>
</feature>
<dbReference type="PROSITE" id="PS51846">
    <property type="entry name" value="CNNM"/>
    <property type="match status" value="1"/>
</dbReference>
<dbReference type="InterPro" id="IPR002550">
    <property type="entry name" value="CNNM"/>
</dbReference>
<feature type="transmembrane region" description="Helical" evidence="4">
    <location>
        <begin position="121"/>
        <end position="138"/>
    </location>
</feature>
<feature type="transmembrane region" description="Helical" evidence="4">
    <location>
        <begin position="144"/>
        <end position="163"/>
    </location>
</feature>
<dbReference type="Proteomes" id="UP000237144">
    <property type="component" value="Unassembled WGS sequence"/>
</dbReference>
<feature type="region of interest" description="Disordered" evidence="3">
    <location>
        <begin position="444"/>
        <end position="561"/>
    </location>
</feature>
<dbReference type="GO" id="GO:0010960">
    <property type="term" value="P:magnesium ion homeostasis"/>
    <property type="evidence" value="ECO:0007669"/>
    <property type="project" value="InterPro"/>
</dbReference>
<dbReference type="STRING" id="741276.A0A2S5B552"/>
<proteinExistence type="predicted"/>
<dbReference type="SUPFAM" id="SSF54631">
    <property type="entry name" value="CBS-domain pair"/>
    <property type="match status" value="1"/>
</dbReference>
<dbReference type="OrthoDB" id="5353557at2759"/>
<dbReference type="EMBL" id="PJQD01000070">
    <property type="protein sequence ID" value="POY71912.1"/>
    <property type="molecule type" value="Genomic_DNA"/>
</dbReference>
<dbReference type="Gene3D" id="3.10.580.10">
    <property type="entry name" value="CBS-domain"/>
    <property type="match status" value="1"/>
</dbReference>
<name>A0A2S5B552_9BASI</name>
<dbReference type="GO" id="GO:0030026">
    <property type="term" value="P:intracellular manganese ion homeostasis"/>
    <property type="evidence" value="ECO:0007669"/>
    <property type="project" value="TreeGrafter"/>
</dbReference>
<evidence type="ECO:0000256" key="3">
    <source>
        <dbReference type="SAM" id="MobiDB-lite"/>
    </source>
</evidence>
<keyword evidence="8" id="KW-1185">Reference proteome</keyword>
<dbReference type="PANTHER" id="PTHR12064">
    <property type="entry name" value="METAL TRANSPORTER CNNM"/>
    <property type="match status" value="1"/>
</dbReference>
<feature type="signal peptide" evidence="5">
    <location>
        <begin position="1"/>
        <end position="29"/>
    </location>
</feature>
<protein>
    <recommendedName>
        <fullName evidence="6">CNNM transmembrane domain-containing protein</fullName>
    </recommendedName>
</protein>
<dbReference type="AlphaFoldDB" id="A0A2S5B552"/>
<feature type="compositionally biased region" description="Polar residues" evidence="3">
    <location>
        <begin position="449"/>
        <end position="458"/>
    </location>
</feature>
<feature type="transmembrane region" description="Helical" evidence="4">
    <location>
        <begin position="62"/>
        <end position="89"/>
    </location>
</feature>
<comment type="caution">
    <text evidence="7">The sequence shown here is derived from an EMBL/GenBank/DDBJ whole genome shotgun (WGS) entry which is preliminary data.</text>
</comment>
<organism evidence="7 8">
    <name type="scientific">Rhodotorula taiwanensis</name>
    <dbReference type="NCBI Taxonomy" id="741276"/>
    <lineage>
        <taxon>Eukaryota</taxon>
        <taxon>Fungi</taxon>
        <taxon>Dikarya</taxon>
        <taxon>Basidiomycota</taxon>
        <taxon>Pucciniomycotina</taxon>
        <taxon>Microbotryomycetes</taxon>
        <taxon>Sporidiobolales</taxon>
        <taxon>Sporidiobolaceae</taxon>
        <taxon>Rhodotorula</taxon>
    </lineage>
</organism>
<dbReference type="Pfam" id="PF01595">
    <property type="entry name" value="CNNM"/>
    <property type="match status" value="1"/>
</dbReference>
<feature type="compositionally biased region" description="Basic and acidic residues" evidence="3">
    <location>
        <begin position="540"/>
        <end position="561"/>
    </location>
</feature>
<keyword evidence="2 4" id="KW-1133">Transmembrane helix</keyword>
<accession>A0A2S5B552</accession>
<dbReference type="InterPro" id="IPR046342">
    <property type="entry name" value="CBS_dom_sf"/>
</dbReference>
<keyword evidence="5" id="KW-0732">Signal</keyword>
<sequence length="561" mass="60395">MSGLVWRAPRSASLLQLAVVVPRLLRTYAAPTAAAVLFGLNDDSTGILKHDEPDTPPGSSAFWWKLGLSAVLVLLGGVFAGLTLGLMGLDLVNLQVLSTSGDEQEQKDATKVMKLLERGRHWVLVVLLLSNVVVNESLPIFLDSILGGGVGAVILSTTLIVIFGEIIPQSICARYGLRIGAVAAPFVLALMYIEFPIAYPIAKLLDRTLGEEQGVTYKKAELKTFVGLHRQFGEETLNDDEVTIISSVLELGDKSVADIMTPLEDIYSLPVDTKLSQTVVDGILASGHSRIPIHAHGNPTDFVGMLSESPLAKPRRIRADAVDSTVVKKLISYDPEDEQQIGDFALSVLPETGPDSTCLDVLNYFQQGRSHILLVSKTPGEPGGALGVVSLEDIIEEMIGEEIVDETDLYIDIHAKTKVVRAPARRSAKEGKLAPLIAGVIERRRQARRQNTADTSFANGGDDSNGASTNTTSSSSTATARKAYPHMPPLQHHVTSGFDKVRVRGGGIPERRIVSGVTTPTQNGSRTTSPQRRSQSLARSESERTPLLKDQQKDGNGSKKP</sequence>
<evidence type="ECO:0000313" key="8">
    <source>
        <dbReference type="Proteomes" id="UP000237144"/>
    </source>
</evidence>
<keyword evidence="2 4" id="KW-0472">Membrane</keyword>
<evidence type="ECO:0000256" key="2">
    <source>
        <dbReference type="PROSITE-ProRule" id="PRU01193"/>
    </source>
</evidence>
<dbReference type="InterPro" id="IPR045095">
    <property type="entry name" value="ACDP"/>
</dbReference>
<gene>
    <name evidence="7" type="ORF">BMF94_5069</name>
</gene>
<reference evidence="7 8" key="1">
    <citation type="journal article" date="2018" name="Front. Microbiol.">
        <title>Prospects for Fungal Bioremediation of Acidic Radioactive Waste Sites: Characterization and Genome Sequence of Rhodotorula taiwanensis MD1149.</title>
        <authorList>
            <person name="Tkavc R."/>
            <person name="Matrosova V.Y."/>
            <person name="Grichenko O.E."/>
            <person name="Gostincar C."/>
            <person name="Volpe R.P."/>
            <person name="Klimenkova P."/>
            <person name="Gaidamakova E.K."/>
            <person name="Zhou C.E."/>
            <person name="Stewart B.J."/>
            <person name="Lyman M.G."/>
            <person name="Malfatti S.A."/>
            <person name="Rubinfeld B."/>
            <person name="Courtot M."/>
            <person name="Singh J."/>
            <person name="Dalgard C.L."/>
            <person name="Hamilton T."/>
            <person name="Frey K.G."/>
            <person name="Gunde-Cimerman N."/>
            <person name="Dugan L."/>
            <person name="Daly M.J."/>
        </authorList>
    </citation>
    <scope>NUCLEOTIDE SEQUENCE [LARGE SCALE GENOMIC DNA]</scope>
    <source>
        <strain evidence="7 8">MD1149</strain>
    </source>
</reference>
<evidence type="ECO:0000256" key="5">
    <source>
        <dbReference type="SAM" id="SignalP"/>
    </source>
</evidence>
<keyword evidence="2 4" id="KW-0812">Transmembrane</keyword>
<dbReference type="PANTHER" id="PTHR12064:SF97">
    <property type="entry name" value="METAL TRANSPORTER CNNM-5"/>
    <property type="match status" value="1"/>
</dbReference>
<keyword evidence="1" id="KW-0677">Repeat</keyword>
<feature type="compositionally biased region" description="Low complexity" evidence="3">
    <location>
        <begin position="467"/>
        <end position="480"/>
    </location>
</feature>
<feature type="chain" id="PRO_5015738958" description="CNNM transmembrane domain-containing protein" evidence="5">
    <location>
        <begin position="30"/>
        <end position="561"/>
    </location>
</feature>
<evidence type="ECO:0000256" key="4">
    <source>
        <dbReference type="SAM" id="Phobius"/>
    </source>
</evidence>
<evidence type="ECO:0000313" key="7">
    <source>
        <dbReference type="EMBL" id="POY71912.1"/>
    </source>
</evidence>
<dbReference type="GO" id="GO:0005737">
    <property type="term" value="C:cytoplasm"/>
    <property type="evidence" value="ECO:0007669"/>
    <property type="project" value="TreeGrafter"/>
</dbReference>
<feature type="compositionally biased region" description="Low complexity" evidence="3">
    <location>
        <begin position="525"/>
        <end position="536"/>
    </location>
</feature>
<dbReference type="GO" id="GO:0016020">
    <property type="term" value="C:membrane"/>
    <property type="evidence" value="ECO:0007669"/>
    <property type="project" value="UniProtKB-UniRule"/>
</dbReference>
<evidence type="ECO:0000259" key="6">
    <source>
        <dbReference type="PROSITE" id="PS51846"/>
    </source>
</evidence>
<feature type="domain" description="CNNM transmembrane" evidence="6">
    <location>
        <begin position="58"/>
        <end position="241"/>
    </location>
</feature>